<protein>
    <recommendedName>
        <fullName evidence="4">Integral membrane protein</fullName>
    </recommendedName>
</protein>
<sequence length="237" mass="25324">MTDALHAGTVLLQGAIAATLVVGLRRRDPSVVANAIVSLVAALTPAIAEAVLWTTLEVDVTFDAVLSLWVAAAGFFHMLGMLGWYDTVWWWDHVTHTVSAALVAAVVYASIVTVESHTAGFRLSKGGLIGVTFLFTMAGGVFWELLEVVARDVSRRIGFEPVLKHYGKYDTPLDLVFDGVGALVVAAFDVRIFVPIFGQVPQFTKSLLVASVALVVGGSIVMAVFLGYTRDLAWSSG</sequence>
<dbReference type="EMBL" id="JBHSDJ010000123">
    <property type="protein sequence ID" value="MFC4248465.1"/>
    <property type="molecule type" value="Genomic_DNA"/>
</dbReference>
<organism evidence="2 3">
    <name type="scientific">Natribaculum luteum</name>
    <dbReference type="NCBI Taxonomy" id="1586232"/>
    <lineage>
        <taxon>Archaea</taxon>
        <taxon>Methanobacteriati</taxon>
        <taxon>Methanobacteriota</taxon>
        <taxon>Stenosarchaea group</taxon>
        <taxon>Halobacteria</taxon>
        <taxon>Halobacteriales</taxon>
        <taxon>Natrialbaceae</taxon>
        <taxon>Natribaculum</taxon>
    </lineage>
</organism>
<evidence type="ECO:0000313" key="3">
    <source>
        <dbReference type="Proteomes" id="UP001595821"/>
    </source>
</evidence>
<evidence type="ECO:0000256" key="1">
    <source>
        <dbReference type="SAM" id="Phobius"/>
    </source>
</evidence>
<dbReference type="GeneID" id="71855670"/>
<keyword evidence="1" id="KW-0472">Membrane</keyword>
<dbReference type="Proteomes" id="UP001595821">
    <property type="component" value="Unassembled WGS sequence"/>
</dbReference>
<feature type="transmembrane region" description="Helical" evidence="1">
    <location>
        <begin position="33"/>
        <end position="53"/>
    </location>
</feature>
<reference evidence="2 3" key="1">
    <citation type="journal article" date="2014" name="Int. J. Syst. Evol. Microbiol.">
        <title>Complete genome sequence of Corynebacterium casei LMG S-19264T (=DSM 44701T), isolated from a smear-ripened cheese.</title>
        <authorList>
            <consortium name="US DOE Joint Genome Institute (JGI-PGF)"/>
            <person name="Walter F."/>
            <person name="Albersmeier A."/>
            <person name="Kalinowski J."/>
            <person name="Ruckert C."/>
        </authorList>
    </citation>
    <scope>NUCLEOTIDE SEQUENCE [LARGE SCALE GENOMIC DNA]</scope>
    <source>
        <strain evidence="2 3">IBRC-M 10912</strain>
    </source>
</reference>
<dbReference type="InterPro" id="IPR014509">
    <property type="entry name" value="YjdF-like"/>
</dbReference>
<feature type="transmembrane region" description="Helical" evidence="1">
    <location>
        <begin position="206"/>
        <end position="228"/>
    </location>
</feature>
<name>A0ABD5P2Y8_9EURY</name>
<feature type="transmembrane region" description="Helical" evidence="1">
    <location>
        <begin position="175"/>
        <end position="194"/>
    </location>
</feature>
<dbReference type="RefSeq" id="WP_246970475.1">
    <property type="nucleotide sequence ID" value="NZ_CP095397.1"/>
</dbReference>
<feature type="transmembrane region" description="Helical" evidence="1">
    <location>
        <begin position="97"/>
        <end position="114"/>
    </location>
</feature>
<evidence type="ECO:0008006" key="4">
    <source>
        <dbReference type="Google" id="ProtNLM"/>
    </source>
</evidence>
<keyword evidence="1" id="KW-1133">Transmembrane helix</keyword>
<evidence type="ECO:0000313" key="2">
    <source>
        <dbReference type="EMBL" id="MFC4248465.1"/>
    </source>
</evidence>
<comment type="caution">
    <text evidence="2">The sequence shown here is derived from an EMBL/GenBank/DDBJ whole genome shotgun (WGS) entry which is preliminary data.</text>
</comment>
<dbReference type="AlphaFoldDB" id="A0ABD5P2Y8"/>
<gene>
    <name evidence="2" type="ORF">ACFOZ7_16270</name>
</gene>
<accession>A0ABD5P2Y8</accession>
<proteinExistence type="predicted"/>
<feature type="transmembrane region" description="Helical" evidence="1">
    <location>
        <begin position="126"/>
        <end position="146"/>
    </location>
</feature>
<keyword evidence="1" id="KW-0812">Transmembrane</keyword>
<feature type="transmembrane region" description="Helical" evidence="1">
    <location>
        <begin position="65"/>
        <end position="85"/>
    </location>
</feature>
<dbReference type="Pfam" id="PF09997">
    <property type="entry name" value="DUF2238"/>
    <property type="match status" value="1"/>
</dbReference>